<protein>
    <submittedName>
        <fullName evidence="2">NgoFVII family restriction endonuclease</fullName>
    </submittedName>
</protein>
<dbReference type="Pfam" id="PF13091">
    <property type="entry name" value="PLDc_2"/>
    <property type="match status" value="1"/>
</dbReference>
<dbReference type="CDD" id="cd00138">
    <property type="entry name" value="PLDc_SF"/>
    <property type="match status" value="1"/>
</dbReference>
<reference evidence="2" key="1">
    <citation type="submission" date="2020-03" db="EMBL/GenBank/DDBJ databases">
        <title>Draft sequencing of Paenibacilllus sp. S3N08.</title>
        <authorList>
            <person name="Kim D.-U."/>
        </authorList>
    </citation>
    <scope>NUCLEOTIDE SEQUENCE</scope>
    <source>
        <strain evidence="2">S3N08</strain>
    </source>
</reference>
<dbReference type="GO" id="GO:0004519">
    <property type="term" value="F:endonuclease activity"/>
    <property type="evidence" value="ECO:0007669"/>
    <property type="project" value="UniProtKB-KW"/>
</dbReference>
<dbReference type="EMBL" id="JAAOIW010000011">
    <property type="protein sequence ID" value="NHN33124.1"/>
    <property type="molecule type" value="Genomic_DNA"/>
</dbReference>
<dbReference type="PANTHER" id="PTHR21248:SF22">
    <property type="entry name" value="PHOSPHOLIPASE D"/>
    <property type="match status" value="1"/>
</dbReference>
<feature type="domain" description="PLD phosphodiesterase" evidence="1">
    <location>
        <begin position="95"/>
        <end position="121"/>
    </location>
</feature>
<comment type="caution">
    <text evidence="2">The sequence shown here is derived from an EMBL/GenBank/DDBJ whole genome shotgun (WGS) entry which is preliminary data.</text>
</comment>
<evidence type="ECO:0000313" key="3">
    <source>
        <dbReference type="Proteomes" id="UP001165962"/>
    </source>
</evidence>
<keyword evidence="2" id="KW-0540">Nuclease</keyword>
<dbReference type="Proteomes" id="UP001165962">
    <property type="component" value="Unassembled WGS sequence"/>
</dbReference>
<dbReference type="PANTHER" id="PTHR21248">
    <property type="entry name" value="CARDIOLIPIN SYNTHASE"/>
    <property type="match status" value="1"/>
</dbReference>
<evidence type="ECO:0000259" key="1">
    <source>
        <dbReference type="PROSITE" id="PS50035"/>
    </source>
</evidence>
<keyword evidence="2" id="KW-0378">Hydrolase</keyword>
<dbReference type="SUPFAM" id="SSF56024">
    <property type="entry name" value="Phospholipase D/nuclease"/>
    <property type="match status" value="1"/>
</dbReference>
<dbReference type="InterPro" id="IPR001736">
    <property type="entry name" value="PLipase_D/transphosphatidylase"/>
</dbReference>
<name>A0ABX0JD02_9BACL</name>
<dbReference type="SMART" id="SM00155">
    <property type="entry name" value="PLDc"/>
    <property type="match status" value="1"/>
</dbReference>
<dbReference type="Gene3D" id="3.30.870.10">
    <property type="entry name" value="Endonuclease Chain A"/>
    <property type="match status" value="1"/>
</dbReference>
<sequence length="281" mass="33019">MKKEIPFHEGKVVFFKEANFWGEVLDQCKKETKAIFIATYNFNFQSKYEKTFYRELSKLADLGIDISLLYSKMTYSEKDKLEVEEIFKNFVLCAELVSNHSKLFIADDFAFIGSANFSFGSNNNYECGVIFTDKKIISEIRKYYCEELLDKSEFTNVPEVSDPFDFFPMILKAVEKLGNVKSKEELSNNTENFIIGDLRFIDDIERYVEILGYPVPSEFDWWPIYMSIHDGTQISETIYQDFMSYIRVIHPYLIQVSNYVKEQYESIGRNELMKKIGILKD</sequence>
<accession>A0ABX0JD02</accession>
<dbReference type="RefSeq" id="WP_166153439.1">
    <property type="nucleotide sequence ID" value="NZ_JAAOIW010000011.1"/>
</dbReference>
<organism evidence="2 3">
    <name type="scientific">Paenibacillus agricola</name>
    <dbReference type="NCBI Taxonomy" id="2716264"/>
    <lineage>
        <taxon>Bacteria</taxon>
        <taxon>Bacillati</taxon>
        <taxon>Bacillota</taxon>
        <taxon>Bacilli</taxon>
        <taxon>Bacillales</taxon>
        <taxon>Paenibacillaceae</taxon>
        <taxon>Paenibacillus</taxon>
    </lineage>
</organism>
<dbReference type="InterPro" id="IPR025202">
    <property type="entry name" value="PLD-like_dom"/>
</dbReference>
<gene>
    <name evidence="2" type="ORF">G9U52_25230</name>
</gene>
<evidence type="ECO:0000313" key="2">
    <source>
        <dbReference type="EMBL" id="NHN33124.1"/>
    </source>
</evidence>
<proteinExistence type="predicted"/>
<keyword evidence="3" id="KW-1185">Reference proteome</keyword>
<dbReference type="PROSITE" id="PS50035">
    <property type="entry name" value="PLD"/>
    <property type="match status" value="1"/>
</dbReference>
<keyword evidence="2" id="KW-0255">Endonuclease</keyword>